<sequence>MIKQDWLDYFEAVNGRSATEEEIAQALAAGEFQEEQVAQEASQFVGAPVAPDQINAGFVSAPAAPEEVTSQFAAAPEAPTQEAPQFAAAPEAPVQEAPQYTAAPEAPAQEAPQFAAAPEAPVQEAPQYTAAPEAPVQEAPQFATAPEAPVQEAPQYTAAPEAPVQEAPQFNTAPEAPAFGAQPNSFQQAPQQQPQPGFGQPAPGQGFQQAPYPGQPQPGQAYYAQPAQPNAFGQAMKGFWSWFVSALVRPTVENQPRVLNGILHYVLTAFILSLSLFFVASAFPYAEVGFTAYLLIVIVTFFTIYATQLTGFLVRNLVLQDKEYTYKRSFDEFARLSIYALPASLIVLIFSLVKYFEGFSFLRSLIFVLYFLGLLYTVYQGLNRTKIKADKFLLLLASTAVILVIFTIVGIVDRRILEQVSVYIASFF</sequence>
<keyword evidence="2" id="KW-1133">Transmembrane helix</keyword>
<dbReference type="Pfam" id="PF20214">
    <property type="entry name" value="DUF6574"/>
    <property type="match status" value="1"/>
</dbReference>
<evidence type="ECO:0000256" key="2">
    <source>
        <dbReference type="SAM" id="Phobius"/>
    </source>
</evidence>
<feature type="transmembrane region" description="Helical" evidence="2">
    <location>
        <begin position="391"/>
        <end position="412"/>
    </location>
</feature>
<organism evidence="3 4">
    <name type="scientific">Streptococcus viridans</name>
    <dbReference type="NCBI Taxonomy" id="78535"/>
    <lineage>
        <taxon>Bacteria</taxon>
        <taxon>Bacillati</taxon>
        <taxon>Bacillota</taxon>
        <taxon>Bacilli</taxon>
        <taxon>Lactobacillales</taxon>
        <taxon>Streptococcaceae</taxon>
        <taxon>Streptococcus</taxon>
    </lineage>
</organism>
<dbReference type="KEGG" id="svf:NCTC3166_00923"/>
<dbReference type="AlphaFoldDB" id="A0A3S4ND47"/>
<dbReference type="Proteomes" id="UP000270025">
    <property type="component" value="Chromosome"/>
</dbReference>
<protein>
    <submittedName>
        <fullName evidence="3">Response regulator (Homolog to RR11 Spn)</fullName>
    </submittedName>
</protein>
<reference evidence="3 4" key="1">
    <citation type="submission" date="2018-12" db="EMBL/GenBank/DDBJ databases">
        <authorList>
            <consortium name="Pathogen Informatics"/>
        </authorList>
    </citation>
    <scope>NUCLEOTIDE SEQUENCE [LARGE SCALE GENOMIC DNA]</scope>
    <source>
        <strain evidence="3 4">NCTC3166</strain>
    </source>
</reference>
<evidence type="ECO:0000313" key="3">
    <source>
        <dbReference type="EMBL" id="VED67108.1"/>
    </source>
</evidence>
<feature type="region of interest" description="Disordered" evidence="1">
    <location>
        <begin position="173"/>
        <end position="224"/>
    </location>
</feature>
<accession>A0A3S4ND47</accession>
<keyword evidence="2" id="KW-0472">Membrane</keyword>
<feature type="compositionally biased region" description="Low complexity" evidence="1">
    <location>
        <begin position="186"/>
        <end position="224"/>
    </location>
</feature>
<dbReference type="EMBL" id="LR134266">
    <property type="protein sequence ID" value="VED67108.1"/>
    <property type="molecule type" value="Genomic_DNA"/>
</dbReference>
<feature type="transmembrane region" description="Helical" evidence="2">
    <location>
        <begin position="262"/>
        <end position="286"/>
    </location>
</feature>
<feature type="transmembrane region" description="Helical" evidence="2">
    <location>
        <begin position="361"/>
        <end position="379"/>
    </location>
</feature>
<evidence type="ECO:0000313" key="4">
    <source>
        <dbReference type="Proteomes" id="UP000270025"/>
    </source>
</evidence>
<feature type="transmembrane region" description="Helical" evidence="2">
    <location>
        <begin position="292"/>
        <end position="315"/>
    </location>
</feature>
<evidence type="ECO:0000256" key="1">
    <source>
        <dbReference type="SAM" id="MobiDB-lite"/>
    </source>
</evidence>
<dbReference type="RefSeq" id="WP_126404149.1">
    <property type="nucleotide sequence ID" value="NZ_LR134266.1"/>
</dbReference>
<keyword evidence="2" id="KW-0812">Transmembrane</keyword>
<name>A0A3S4ND47_9STRE</name>
<proteinExistence type="predicted"/>
<feature type="transmembrane region" description="Helical" evidence="2">
    <location>
        <begin position="336"/>
        <end position="355"/>
    </location>
</feature>
<keyword evidence="4" id="KW-1185">Reference proteome</keyword>
<dbReference type="InterPro" id="IPR046481">
    <property type="entry name" value="DUF6574"/>
</dbReference>
<gene>
    <name evidence="3" type="primary">rr06-1</name>
    <name evidence="3" type="ORF">NCTC3166_00923</name>
</gene>